<accession>A0ABT9N187</accession>
<reference evidence="1 2" key="1">
    <citation type="submission" date="2023-07" db="EMBL/GenBank/DDBJ databases">
        <title>Sequencing the genomes of 1000 actinobacteria strains.</title>
        <authorList>
            <person name="Klenk H.-P."/>
        </authorList>
    </citation>
    <scope>NUCLEOTIDE SEQUENCE [LARGE SCALE GENOMIC DNA]</scope>
    <source>
        <strain evidence="1 2">DSM 44710</strain>
    </source>
</reference>
<name>A0ABT9N187_9ACTN</name>
<dbReference type="RefSeq" id="WP_306834819.1">
    <property type="nucleotide sequence ID" value="NZ_JAUSRA010000001.1"/>
</dbReference>
<dbReference type="EMBL" id="JAUSRA010000001">
    <property type="protein sequence ID" value="MDP9797456.1"/>
    <property type="molecule type" value="Genomic_DNA"/>
</dbReference>
<dbReference type="Proteomes" id="UP001240984">
    <property type="component" value="Unassembled WGS sequence"/>
</dbReference>
<gene>
    <name evidence="1" type="ORF">J2S43_005968</name>
</gene>
<sequence>MAELTPAQWQLFHDVNGDGEGRDIQDLLLAAHASPEDRAAVADEFGGPGAGASFLDGTATPTSTYENGRIAWAHQTPDATAMTHPEYRRGMQDERTAQVDAGLYAIEDTDC</sequence>
<protein>
    <submittedName>
        <fullName evidence="1">Uncharacterized protein</fullName>
    </submittedName>
</protein>
<keyword evidence="2" id="KW-1185">Reference proteome</keyword>
<proteinExistence type="predicted"/>
<comment type="caution">
    <text evidence="1">The sequence shown here is derived from an EMBL/GenBank/DDBJ whole genome shotgun (WGS) entry which is preliminary data.</text>
</comment>
<evidence type="ECO:0000313" key="2">
    <source>
        <dbReference type="Proteomes" id="UP001240984"/>
    </source>
</evidence>
<evidence type="ECO:0000313" key="1">
    <source>
        <dbReference type="EMBL" id="MDP9797456.1"/>
    </source>
</evidence>
<organism evidence="1 2">
    <name type="scientific">Catenuloplanes nepalensis</name>
    <dbReference type="NCBI Taxonomy" id="587533"/>
    <lineage>
        <taxon>Bacteria</taxon>
        <taxon>Bacillati</taxon>
        <taxon>Actinomycetota</taxon>
        <taxon>Actinomycetes</taxon>
        <taxon>Micromonosporales</taxon>
        <taxon>Micromonosporaceae</taxon>
        <taxon>Catenuloplanes</taxon>
    </lineage>
</organism>